<protein>
    <submittedName>
        <fullName evidence="2">Uncharacterized protein</fullName>
    </submittedName>
</protein>
<gene>
    <name evidence="2" type="ORF">PHYPA_031245</name>
    <name evidence="1" type="ORF">PHYPA_031247</name>
</gene>
<dbReference type="AlphaFoldDB" id="A0A2K1I9N2"/>
<evidence type="ECO:0000313" key="1">
    <source>
        <dbReference type="EMBL" id="PNR25985.1"/>
    </source>
</evidence>
<dbReference type="InParanoid" id="A0A2K1I9N2"/>
<comment type="caution">
    <text evidence="2">The sequence shown here is derived from an EMBL/GenBank/DDBJ whole genome shotgun (WGS) entry which is preliminary data.</text>
</comment>
<dbReference type="EMBL" id="ABEU02000239">
    <property type="protein sequence ID" value="PNR25987.1"/>
    <property type="molecule type" value="Genomic_DNA"/>
</dbReference>
<reference evidence="2" key="2">
    <citation type="journal article" date="2018" name="Plant J.">
        <title>The Physcomitrella patens chromosome-scale assembly reveals moss genome structure and evolution.</title>
        <authorList>
            <person name="Lang D."/>
            <person name="Ullrich K.K."/>
            <person name="Murat F."/>
            <person name="Fuchs J."/>
            <person name="Jenkins J."/>
            <person name="Haas F.B."/>
            <person name="Piednoel M."/>
            <person name="Gundlach H."/>
            <person name="Van Bel M."/>
            <person name="Meyberg R."/>
            <person name="Vives C."/>
            <person name="Morata J."/>
            <person name="Symeonidi A."/>
            <person name="Hiss M."/>
            <person name="Muchero W."/>
            <person name="Kamisugi Y."/>
            <person name="Saleh O."/>
            <person name="Blanc G."/>
            <person name="Decker E.L."/>
            <person name="van Gessel N."/>
            <person name="Grimwood J."/>
            <person name="Hayes R.D."/>
            <person name="Graham S.W."/>
            <person name="Gunter L.E."/>
            <person name="McDaniel S.F."/>
            <person name="Hoernstein S.N.W."/>
            <person name="Larsson A."/>
            <person name="Li F.W."/>
            <person name="Perroud P.F."/>
            <person name="Phillips J."/>
            <person name="Ranjan P."/>
            <person name="Rokshar D.S."/>
            <person name="Rothfels C.J."/>
            <person name="Schneider L."/>
            <person name="Shu S."/>
            <person name="Stevenson D.W."/>
            <person name="Thummler F."/>
            <person name="Tillich M."/>
            <person name="Villarreal Aguilar J.C."/>
            <person name="Widiez T."/>
            <person name="Wong G.K."/>
            <person name="Wymore A."/>
            <person name="Zhang Y."/>
            <person name="Zimmer A.D."/>
            <person name="Quatrano R.S."/>
            <person name="Mayer K.F.X."/>
            <person name="Goodstein D."/>
            <person name="Casacuberta J.M."/>
            <person name="Vandepoele K."/>
            <person name="Reski R."/>
            <person name="Cuming A.C."/>
            <person name="Tuskan G.A."/>
            <person name="Maumus F."/>
            <person name="Salse J."/>
            <person name="Schmutz J."/>
            <person name="Rensing S.A."/>
        </authorList>
    </citation>
    <scope>NUCLEOTIDE SEQUENCE [LARGE SCALE GENOMIC DNA]</scope>
</reference>
<evidence type="ECO:0000313" key="2">
    <source>
        <dbReference type="EMBL" id="PNR25987.1"/>
    </source>
</evidence>
<dbReference type="EMBL" id="ABEU02000245">
    <property type="protein sequence ID" value="PNR25985.1"/>
    <property type="molecule type" value="Genomic_DNA"/>
</dbReference>
<reference evidence="2" key="1">
    <citation type="journal article" date="2008" name="Science">
        <title>The Physcomitrella genome reveals evolutionary insights into the conquest of land by plants.</title>
        <authorList>
            <person name="Rensing S."/>
            <person name="Lang D."/>
            <person name="Zimmer A."/>
            <person name="Terry A."/>
            <person name="Salamov A."/>
            <person name="Shapiro H."/>
            <person name="Nishiyama T."/>
            <person name="Perroud P.-F."/>
            <person name="Lindquist E."/>
            <person name="Kamisugi Y."/>
            <person name="Tanahashi T."/>
            <person name="Sakakibara K."/>
            <person name="Fujita T."/>
            <person name="Oishi K."/>
            <person name="Shin-I T."/>
            <person name="Kuroki Y."/>
            <person name="Toyoda A."/>
            <person name="Suzuki Y."/>
            <person name="Hashimoto A."/>
            <person name="Yamaguchi K."/>
            <person name="Sugano A."/>
            <person name="Kohara Y."/>
            <person name="Fujiyama A."/>
            <person name="Anterola A."/>
            <person name="Aoki S."/>
            <person name="Ashton N."/>
            <person name="Barbazuk W.B."/>
            <person name="Barker E."/>
            <person name="Bennetzen J."/>
            <person name="Bezanilla M."/>
            <person name="Blankenship R."/>
            <person name="Cho S.H."/>
            <person name="Dutcher S."/>
            <person name="Estelle M."/>
            <person name="Fawcett J.A."/>
            <person name="Gundlach H."/>
            <person name="Hanada K."/>
            <person name="Heyl A."/>
            <person name="Hicks K.A."/>
            <person name="Hugh J."/>
            <person name="Lohr M."/>
            <person name="Mayer K."/>
            <person name="Melkozernov A."/>
            <person name="Murata T."/>
            <person name="Nelson D."/>
            <person name="Pils B."/>
            <person name="Prigge M."/>
            <person name="Reiss B."/>
            <person name="Renner T."/>
            <person name="Rombauts S."/>
            <person name="Rushton P."/>
            <person name="Sanderfoot A."/>
            <person name="Schween G."/>
            <person name="Shiu S.-H."/>
            <person name="Stueber K."/>
            <person name="Theodoulou F.L."/>
            <person name="Tu H."/>
            <person name="Van de Peer Y."/>
            <person name="Verrier P.J."/>
            <person name="Waters E."/>
            <person name="Wood A."/>
            <person name="Yang L."/>
            <person name="Cove D."/>
            <person name="Cuming A."/>
            <person name="Hasebe M."/>
            <person name="Lucas S."/>
            <person name="Mishler D.B."/>
            <person name="Reski R."/>
            <person name="Grigoriev I."/>
            <person name="Quatrano R.S."/>
            <person name="Boore J.L."/>
        </authorList>
    </citation>
    <scope>NUCLEOTIDE SEQUENCE [LARGE SCALE GENOMIC DNA]</scope>
</reference>
<name>A0A2K1I9N2_PHYPA</name>
<sequence length="35" mass="3981">MISICLLKVVILIEALGVKIYIKVKVKVFHCCYSL</sequence>
<proteinExistence type="predicted"/>
<organism evidence="2">
    <name type="scientific">Physcomitrium patens</name>
    <name type="common">Spreading-leaved earth moss</name>
    <name type="synonym">Physcomitrella patens</name>
    <dbReference type="NCBI Taxonomy" id="3218"/>
    <lineage>
        <taxon>Eukaryota</taxon>
        <taxon>Viridiplantae</taxon>
        <taxon>Streptophyta</taxon>
        <taxon>Embryophyta</taxon>
        <taxon>Bryophyta</taxon>
        <taxon>Bryophytina</taxon>
        <taxon>Bryopsida</taxon>
        <taxon>Funariidae</taxon>
        <taxon>Funariales</taxon>
        <taxon>Funariaceae</taxon>
        <taxon>Physcomitrium</taxon>
    </lineage>
</organism>
<accession>A0A2K1I9N2</accession>